<keyword evidence="2" id="KW-0949">S-adenosyl-L-methionine</keyword>
<dbReference type="InterPro" id="IPR007197">
    <property type="entry name" value="rSAM"/>
</dbReference>
<dbReference type="Gene3D" id="3.80.30.20">
    <property type="entry name" value="tm_1862 like domain"/>
    <property type="match status" value="1"/>
</dbReference>
<dbReference type="PANTHER" id="PTHR43409">
    <property type="entry name" value="ANAEROBIC MAGNESIUM-PROTOPORPHYRIN IX MONOMETHYL ESTER CYCLASE-RELATED"/>
    <property type="match status" value="1"/>
</dbReference>
<dbReference type="SMART" id="SM00729">
    <property type="entry name" value="Elp3"/>
    <property type="match status" value="1"/>
</dbReference>
<dbReference type="InterPro" id="IPR006638">
    <property type="entry name" value="Elp3/MiaA/NifB-like_rSAM"/>
</dbReference>
<dbReference type="GO" id="GO:0046872">
    <property type="term" value="F:metal ion binding"/>
    <property type="evidence" value="ECO:0007669"/>
    <property type="project" value="UniProtKB-KW"/>
</dbReference>
<feature type="domain" description="B12-binding" evidence="6">
    <location>
        <begin position="1"/>
        <end position="133"/>
    </location>
</feature>
<dbReference type="GO" id="GO:0005829">
    <property type="term" value="C:cytosol"/>
    <property type="evidence" value="ECO:0007669"/>
    <property type="project" value="TreeGrafter"/>
</dbReference>
<dbReference type="Pfam" id="PF04055">
    <property type="entry name" value="Radical_SAM"/>
    <property type="match status" value="1"/>
</dbReference>
<dbReference type="PROSITE" id="PS51332">
    <property type="entry name" value="B12_BINDING"/>
    <property type="match status" value="1"/>
</dbReference>
<keyword evidence="3" id="KW-0479">Metal-binding</keyword>
<dbReference type="EMBL" id="JSAB01000050">
    <property type="protein sequence ID" value="RNF31698.1"/>
    <property type="molecule type" value="Genomic_DNA"/>
</dbReference>
<dbReference type="Gene3D" id="3.40.50.280">
    <property type="entry name" value="Cobalamin-binding domain"/>
    <property type="match status" value="1"/>
</dbReference>
<dbReference type="InterPro" id="IPR025288">
    <property type="entry name" value="DUF4080"/>
</dbReference>
<dbReference type="InterPro" id="IPR058240">
    <property type="entry name" value="rSAM_sf"/>
</dbReference>
<evidence type="ECO:0000256" key="2">
    <source>
        <dbReference type="ARBA" id="ARBA00022691"/>
    </source>
</evidence>
<evidence type="ECO:0000313" key="8">
    <source>
        <dbReference type="EMBL" id="RNF31698.1"/>
    </source>
</evidence>
<proteinExistence type="predicted"/>
<dbReference type="GO" id="GO:0003824">
    <property type="term" value="F:catalytic activity"/>
    <property type="evidence" value="ECO:0007669"/>
    <property type="project" value="InterPro"/>
</dbReference>
<evidence type="ECO:0000259" key="6">
    <source>
        <dbReference type="PROSITE" id="PS51332"/>
    </source>
</evidence>
<keyword evidence="9" id="KW-1185">Reference proteome</keyword>
<dbReference type="SFLD" id="SFLDG01082">
    <property type="entry name" value="B12-binding_domain_containing"/>
    <property type="match status" value="1"/>
</dbReference>
<reference evidence="8" key="1">
    <citation type="submission" date="2014-10" db="EMBL/GenBank/DDBJ databases">
        <title>Massilia sp. genome.</title>
        <authorList>
            <person name="Xu B."/>
            <person name="Dai L."/>
            <person name="Huang Z."/>
        </authorList>
    </citation>
    <scope>NUCLEOTIDE SEQUENCE [LARGE SCALE GENOMIC DNA]</scope>
    <source>
        <strain evidence="8">CFS-1</strain>
    </source>
</reference>
<keyword evidence="4" id="KW-0408">Iron</keyword>
<dbReference type="OrthoDB" id="9801424at2"/>
<dbReference type="RefSeq" id="WP_123068612.1">
    <property type="nucleotide sequence ID" value="NZ_JSAB01000050.1"/>
</dbReference>
<protein>
    <submittedName>
        <fullName evidence="8">Radical SAM protein</fullName>
    </submittedName>
</protein>
<dbReference type="PROSITE" id="PS51918">
    <property type="entry name" value="RADICAL_SAM"/>
    <property type="match status" value="1"/>
</dbReference>
<comment type="caution">
    <text evidence="8">The sequence shown here is derived from an EMBL/GenBank/DDBJ whole genome shotgun (WGS) entry which is preliminary data.</text>
</comment>
<dbReference type="SFLD" id="SFLDS00029">
    <property type="entry name" value="Radical_SAM"/>
    <property type="match status" value="1"/>
</dbReference>
<sequence length="500" mass="56006">MTILLSTLNARYTHASLGLRYLLANMGPLQEQTKIQEFVIGAKTTDLVERILAHAPRIVGFGVYIWNVEETTRLVAMLKRVAPHLTIILGGPEVSHETGEQEIVKLADYVVTGWGDVTFPKLCREILDGPKPIMKVHAGVQPPMEDIALPYSLYSEEDIAHRTLYVEASRGCPFKCEFCLSSLDKTAWPFPLDTFLAEMETMYQKGARLFKFVDRTFNLNVKTSLRIMQFFLDKIEAAPNDPVYAHFELVPDHLPEALKETIAKFPAGALQFEIGIQSFNPEVQGLVSRRQNNEKAAENIRWLTQHSTAHLHVDLIAGLPGEDVASFARGFDHLVSLGAEEIQFGILKRLRGTPIIRHTQEFDMVYDPYPPYTVLATNKIDFATMQRLVRFARYWDLVANSGRFANTIPVLLGETPFDNFMAFSDWIYAHTDATHRIALDRLAKLVAQWLQVRGMDAGEAAALLASDYAGKVDAPARPVKQPADAPKAVAPARQVRHLAA</sequence>
<evidence type="ECO:0000256" key="3">
    <source>
        <dbReference type="ARBA" id="ARBA00022723"/>
    </source>
</evidence>
<dbReference type="AlphaFoldDB" id="A0A422QNY0"/>
<keyword evidence="5" id="KW-0411">Iron-sulfur</keyword>
<dbReference type="SUPFAM" id="SSF102114">
    <property type="entry name" value="Radical SAM enzymes"/>
    <property type="match status" value="1"/>
</dbReference>
<feature type="domain" description="Radical SAM core" evidence="7">
    <location>
        <begin position="158"/>
        <end position="392"/>
    </location>
</feature>
<dbReference type="InterPro" id="IPR051198">
    <property type="entry name" value="BchE-like"/>
</dbReference>
<dbReference type="CDD" id="cd01335">
    <property type="entry name" value="Radical_SAM"/>
    <property type="match status" value="1"/>
</dbReference>
<evidence type="ECO:0000256" key="1">
    <source>
        <dbReference type="ARBA" id="ARBA00001966"/>
    </source>
</evidence>
<evidence type="ECO:0000256" key="5">
    <source>
        <dbReference type="ARBA" id="ARBA00023014"/>
    </source>
</evidence>
<evidence type="ECO:0000256" key="4">
    <source>
        <dbReference type="ARBA" id="ARBA00023004"/>
    </source>
</evidence>
<name>A0A422QNY0_9BURK</name>
<organism evidence="8 9">
    <name type="scientific">Massilia aurea</name>
    <dbReference type="NCBI Taxonomy" id="373040"/>
    <lineage>
        <taxon>Bacteria</taxon>
        <taxon>Pseudomonadati</taxon>
        <taxon>Pseudomonadota</taxon>
        <taxon>Betaproteobacteria</taxon>
        <taxon>Burkholderiales</taxon>
        <taxon>Oxalobacteraceae</taxon>
        <taxon>Telluria group</taxon>
        <taxon>Massilia</taxon>
    </lineage>
</organism>
<dbReference type="InterPro" id="IPR006158">
    <property type="entry name" value="Cobalamin-bd"/>
</dbReference>
<dbReference type="Proteomes" id="UP000283254">
    <property type="component" value="Unassembled WGS sequence"/>
</dbReference>
<dbReference type="PANTHER" id="PTHR43409:SF16">
    <property type="entry name" value="SLR0320 PROTEIN"/>
    <property type="match status" value="1"/>
</dbReference>
<dbReference type="InterPro" id="IPR023404">
    <property type="entry name" value="rSAM_horseshoe"/>
</dbReference>
<dbReference type="Pfam" id="PF02310">
    <property type="entry name" value="B12-binding"/>
    <property type="match status" value="1"/>
</dbReference>
<comment type="cofactor">
    <cofactor evidence="1">
        <name>[4Fe-4S] cluster</name>
        <dbReference type="ChEBI" id="CHEBI:49883"/>
    </cofactor>
</comment>
<dbReference type="Pfam" id="PF13311">
    <property type="entry name" value="DUF4080"/>
    <property type="match status" value="1"/>
</dbReference>
<dbReference type="GO" id="GO:0051536">
    <property type="term" value="F:iron-sulfur cluster binding"/>
    <property type="evidence" value="ECO:0007669"/>
    <property type="project" value="UniProtKB-KW"/>
</dbReference>
<evidence type="ECO:0000313" key="9">
    <source>
        <dbReference type="Proteomes" id="UP000283254"/>
    </source>
</evidence>
<evidence type="ECO:0000259" key="7">
    <source>
        <dbReference type="PROSITE" id="PS51918"/>
    </source>
</evidence>
<accession>A0A422QNY0</accession>
<gene>
    <name evidence="8" type="ORF">NM04_05860</name>
</gene>
<dbReference type="GO" id="GO:0031419">
    <property type="term" value="F:cobalamin binding"/>
    <property type="evidence" value="ECO:0007669"/>
    <property type="project" value="InterPro"/>
</dbReference>